<proteinExistence type="predicted"/>
<feature type="compositionally biased region" description="Basic and acidic residues" evidence="1">
    <location>
        <begin position="101"/>
        <end position="112"/>
    </location>
</feature>
<feature type="compositionally biased region" description="Low complexity" evidence="1">
    <location>
        <begin position="21"/>
        <end position="45"/>
    </location>
</feature>
<protein>
    <submittedName>
        <fullName evidence="2">Uncharacterized protein</fullName>
    </submittedName>
</protein>
<feature type="compositionally biased region" description="Basic residues" evidence="1">
    <location>
        <begin position="86"/>
        <end position="100"/>
    </location>
</feature>
<accession>A0AAW1GAV8</accession>
<feature type="region of interest" description="Disordered" evidence="1">
    <location>
        <begin position="1"/>
        <end position="48"/>
    </location>
</feature>
<organism evidence="2 3">
    <name type="scientific">Popillia japonica</name>
    <name type="common">Japanese beetle</name>
    <dbReference type="NCBI Taxonomy" id="7064"/>
    <lineage>
        <taxon>Eukaryota</taxon>
        <taxon>Metazoa</taxon>
        <taxon>Ecdysozoa</taxon>
        <taxon>Arthropoda</taxon>
        <taxon>Hexapoda</taxon>
        <taxon>Insecta</taxon>
        <taxon>Pterygota</taxon>
        <taxon>Neoptera</taxon>
        <taxon>Endopterygota</taxon>
        <taxon>Coleoptera</taxon>
        <taxon>Polyphaga</taxon>
        <taxon>Scarabaeiformia</taxon>
        <taxon>Scarabaeidae</taxon>
        <taxon>Rutelinae</taxon>
        <taxon>Popillia</taxon>
    </lineage>
</organism>
<feature type="region of interest" description="Disordered" evidence="1">
    <location>
        <begin position="76"/>
        <end position="112"/>
    </location>
</feature>
<comment type="caution">
    <text evidence="2">The sequence shown here is derived from an EMBL/GenBank/DDBJ whole genome shotgun (WGS) entry which is preliminary data.</text>
</comment>
<dbReference type="EMBL" id="JASPKY010004049">
    <property type="protein sequence ID" value="KAK9660569.1"/>
    <property type="molecule type" value="Genomic_DNA"/>
</dbReference>
<evidence type="ECO:0000313" key="3">
    <source>
        <dbReference type="Proteomes" id="UP001458880"/>
    </source>
</evidence>
<feature type="non-terminal residue" evidence="2">
    <location>
        <position position="112"/>
    </location>
</feature>
<sequence>MSPPSDLEQIRHNLRIRKVNSSSDTSKLNSSEENIQINEISSSSNELEDEEIARLKPENFSKGNFRRCRSRASLRKVVKKPDNKGNFRRCRSRASLRKVVKKPDKSEPEAPH</sequence>
<evidence type="ECO:0000256" key="1">
    <source>
        <dbReference type="SAM" id="MobiDB-lite"/>
    </source>
</evidence>
<reference evidence="2 3" key="1">
    <citation type="journal article" date="2024" name="BMC Genomics">
        <title>De novo assembly and annotation of Popillia japonica's genome with initial clues to its potential as an invasive pest.</title>
        <authorList>
            <person name="Cucini C."/>
            <person name="Boschi S."/>
            <person name="Funari R."/>
            <person name="Cardaioli E."/>
            <person name="Iannotti N."/>
            <person name="Marturano G."/>
            <person name="Paoli F."/>
            <person name="Bruttini M."/>
            <person name="Carapelli A."/>
            <person name="Frati F."/>
            <person name="Nardi F."/>
        </authorList>
    </citation>
    <scope>NUCLEOTIDE SEQUENCE [LARGE SCALE GENOMIC DNA]</scope>
    <source>
        <strain evidence="2">DMR45628</strain>
    </source>
</reference>
<evidence type="ECO:0000313" key="2">
    <source>
        <dbReference type="EMBL" id="KAK9660569.1"/>
    </source>
</evidence>
<dbReference type="AlphaFoldDB" id="A0AAW1GAV8"/>
<dbReference type="Proteomes" id="UP001458880">
    <property type="component" value="Unassembled WGS sequence"/>
</dbReference>
<keyword evidence="3" id="KW-1185">Reference proteome</keyword>
<gene>
    <name evidence="2" type="ORF">QE152_g41462</name>
</gene>
<name>A0AAW1GAV8_POPJA</name>